<evidence type="ECO:0000256" key="1">
    <source>
        <dbReference type="SAM" id="MobiDB-lite"/>
    </source>
</evidence>
<evidence type="ECO:0000313" key="2">
    <source>
        <dbReference type="EMBL" id="CAD5235182.1"/>
    </source>
</evidence>
<reference evidence="3" key="2">
    <citation type="submission" date="2020-08" db="EMBL/GenBank/DDBJ databases">
        <authorList>
            <person name="Kikuchi T."/>
        </authorList>
    </citation>
    <scope>NUCLEOTIDE SEQUENCE</scope>
    <source>
        <strain evidence="2">Ka4C1</strain>
    </source>
</reference>
<dbReference type="Proteomes" id="UP000659654">
    <property type="component" value="Unassembled WGS sequence"/>
</dbReference>
<dbReference type="AlphaFoldDB" id="A0A1I7RKA2"/>
<sequence>MVEKERRTSFSERVLQFQPVEVSIQNDYRAVFEAVDYKPVKKIWELNVKLIENSTSRELGSKTVKWPHSDPPADFRYDSDNKNLVWENAQDIAVLPVRLPNIRKATYVPTFSAQFQPAKPSSQIRYGLKFDDASKPKKPKFGVCKDLIVKVSTANGFNANASSSVVETPETPKANGKARKKSVSQSKENGNGVSTMVSDFIQTLRENLDFNPLFEERLPRDQQVRALKALSYYWEIDGTEDVLRGLIALRFFDLWSVNEFLTEKLTIGAASLNEPLVKVLLEQPSVLLIEDTFVQLTKAAVQDEFARKVLLQKCIPKVNSAKLNAVLDTDDALELLEKLLVDFVYTANVNSKDLGRNLDAILLLVTALSDKFLWINDEEQLEQLRDIQISMNQMFKLCKSSISVVEMNRVVSKLPENVACPSTDFKIVKAKIKKTTVVKFEEEEEEME</sequence>
<dbReference type="WBParaSite" id="BXY_0113500.1">
    <property type="protein sequence ID" value="BXY_0113500.1"/>
    <property type="gene ID" value="BXY_0113500"/>
</dbReference>
<dbReference type="EMBL" id="CAJFCV020000006">
    <property type="protein sequence ID" value="CAG9131404.1"/>
    <property type="molecule type" value="Genomic_DNA"/>
</dbReference>
<feature type="region of interest" description="Disordered" evidence="1">
    <location>
        <begin position="162"/>
        <end position="191"/>
    </location>
</feature>
<organism evidence="4 6">
    <name type="scientific">Bursaphelenchus xylophilus</name>
    <name type="common">Pinewood nematode worm</name>
    <name type="synonym">Aphelenchoides xylophilus</name>
    <dbReference type="NCBI Taxonomy" id="6326"/>
    <lineage>
        <taxon>Eukaryota</taxon>
        <taxon>Metazoa</taxon>
        <taxon>Ecdysozoa</taxon>
        <taxon>Nematoda</taxon>
        <taxon>Chromadorea</taxon>
        <taxon>Rhabditida</taxon>
        <taxon>Tylenchina</taxon>
        <taxon>Tylenchomorpha</taxon>
        <taxon>Aphelenchoidea</taxon>
        <taxon>Aphelenchoididae</taxon>
        <taxon>Bursaphelenchus</taxon>
    </lineage>
</organism>
<reference evidence="6" key="1">
    <citation type="submission" date="2016-11" db="UniProtKB">
        <authorList>
            <consortium name="WormBaseParasite"/>
        </authorList>
    </citation>
    <scope>IDENTIFICATION</scope>
</reference>
<dbReference type="Proteomes" id="UP000582659">
    <property type="component" value="Unassembled WGS sequence"/>
</dbReference>
<dbReference type="OrthoDB" id="10389199at2759"/>
<dbReference type="Proteomes" id="UP000095284">
    <property type="component" value="Unplaced"/>
</dbReference>
<keyword evidence="5" id="KW-1185">Reference proteome</keyword>
<protein>
    <submittedName>
        <fullName evidence="2">(pine wood nematode) hypothetical protein</fullName>
    </submittedName>
</protein>
<gene>
    <name evidence="2" type="ORF">BXYJ_LOCUS15273</name>
</gene>
<evidence type="ECO:0000313" key="5">
    <source>
        <dbReference type="Proteomes" id="UP000659654"/>
    </source>
</evidence>
<accession>A0A1I7RKA2</accession>
<name>A0A1I7RKA2_BURXY</name>
<dbReference type="EMBL" id="CAJFDI010000006">
    <property type="protein sequence ID" value="CAD5235182.1"/>
    <property type="molecule type" value="Genomic_DNA"/>
</dbReference>
<evidence type="ECO:0000313" key="6">
    <source>
        <dbReference type="WBParaSite" id="BXY_0113500.1"/>
    </source>
</evidence>
<proteinExistence type="predicted"/>
<evidence type="ECO:0000313" key="4">
    <source>
        <dbReference type="Proteomes" id="UP000095284"/>
    </source>
</evidence>
<evidence type="ECO:0000313" key="3">
    <source>
        <dbReference type="EMBL" id="CAG9131404.1"/>
    </source>
</evidence>